<proteinExistence type="predicted"/>
<dbReference type="Gene3D" id="1.10.510.10">
    <property type="entry name" value="Transferase(Phosphotransferase) domain 1"/>
    <property type="match status" value="1"/>
</dbReference>
<evidence type="ECO:0000256" key="6">
    <source>
        <dbReference type="ARBA" id="ARBA00023136"/>
    </source>
</evidence>
<evidence type="ECO:0000256" key="4">
    <source>
        <dbReference type="ARBA" id="ARBA00022729"/>
    </source>
</evidence>
<dbReference type="Gene3D" id="3.30.200.20">
    <property type="entry name" value="Phosphorylase Kinase, domain 1"/>
    <property type="match status" value="1"/>
</dbReference>
<evidence type="ECO:0000256" key="1">
    <source>
        <dbReference type="ARBA" id="ARBA00004236"/>
    </source>
</evidence>
<dbReference type="PANTHER" id="PTHR48056:SF63">
    <property type="entry name" value="PROTEIN KINASE DOMAIN-CONTAINING PROTEIN"/>
    <property type="match status" value="1"/>
</dbReference>
<dbReference type="InterPro" id="IPR001611">
    <property type="entry name" value="Leu-rich_rpt"/>
</dbReference>
<dbReference type="Proteomes" id="UP000652761">
    <property type="component" value="Unassembled WGS sequence"/>
</dbReference>
<keyword evidence="10" id="KW-1185">Reference proteome</keyword>
<gene>
    <name evidence="9" type="ORF">Taro_014419</name>
</gene>
<keyword evidence="2" id="KW-1003">Cell membrane</keyword>
<comment type="caution">
    <text evidence="9">The sequence shown here is derived from an EMBL/GenBank/DDBJ whole genome shotgun (WGS) entry which is preliminary data.</text>
</comment>
<keyword evidence="3" id="KW-0433">Leucine-rich repeat</keyword>
<keyword evidence="4" id="KW-0732">Signal</keyword>
<dbReference type="PANTHER" id="PTHR48056">
    <property type="entry name" value="LRR RECEPTOR-LIKE SERINE/THREONINE-PROTEIN KINASE-RELATED"/>
    <property type="match status" value="1"/>
</dbReference>
<protein>
    <recommendedName>
        <fullName evidence="11">Protein kinase domain-containing protein</fullName>
    </recommendedName>
</protein>
<evidence type="ECO:0000313" key="10">
    <source>
        <dbReference type="Proteomes" id="UP000652761"/>
    </source>
</evidence>
<dbReference type="InterPro" id="IPR032675">
    <property type="entry name" value="LRR_dom_sf"/>
</dbReference>
<evidence type="ECO:0008006" key="11">
    <source>
        <dbReference type="Google" id="ProtNLM"/>
    </source>
</evidence>
<dbReference type="SUPFAM" id="SSF52058">
    <property type="entry name" value="L domain-like"/>
    <property type="match status" value="1"/>
</dbReference>
<evidence type="ECO:0000256" key="7">
    <source>
        <dbReference type="ARBA" id="ARBA00023170"/>
    </source>
</evidence>
<sequence length="278" mass="30586">MVREVEQVLVNGNSLTGEIPWQLGEMASLMVLDLSKNALTGTIPSSLANVPNLQVLLLNHNHLSGSIPMSFSNLTQLTTLDVSFNNLSVSGHISNLRHLRDCSPFRGKTFLQPCSDPDATSQSEQELQYTKSDRDIYLGGFGSTYKAELLPGFLVAVKRLSIGRFQGLQQFDAEIRTLGRIRHKKTLLHFWGGDFIHDRSGKNACWSVIHKIALDVAQALAYTHYSCVPRIVSETHATTDGAGTFGYVAPAYSSTCRASDVYSFGVVLLELMSGKRYS</sequence>
<keyword evidence="8" id="KW-0325">Glycoprotein</keyword>
<dbReference type="GO" id="GO:0033612">
    <property type="term" value="F:receptor serine/threonine kinase binding"/>
    <property type="evidence" value="ECO:0007669"/>
    <property type="project" value="TreeGrafter"/>
</dbReference>
<evidence type="ECO:0000256" key="2">
    <source>
        <dbReference type="ARBA" id="ARBA00022475"/>
    </source>
</evidence>
<evidence type="ECO:0000313" key="9">
    <source>
        <dbReference type="EMBL" id="MQL81954.1"/>
    </source>
</evidence>
<comment type="subcellular location">
    <subcellularLocation>
        <location evidence="1">Cell membrane</location>
    </subcellularLocation>
</comment>
<organism evidence="9 10">
    <name type="scientific">Colocasia esculenta</name>
    <name type="common">Wild taro</name>
    <name type="synonym">Arum esculentum</name>
    <dbReference type="NCBI Taxonomy" id="4460"/>
    <lineage>
        <taxon>Eukaryota</taxon>
        <taxon>Viridiplantae</taxon>
        <taxon>Streptophyta</taxon>
        <taxon>Embryophyta</taxon>
        <taxon>Tracheophyta</taxon>
        <taxon>Spermatophyta</taxon>
        <taxon>Magnoliopsida</taxon>
        <taxon>Liliopsida</taxon>
        <taxon>Araceae</taxon>
        <taxon>Aroideae</taxon>
        <taxon>Colocasieae</taxon>
        <taxon>Colocasia</taxon>
    </lineage>
</organism>
<dbReference type="OrthoDB" id="1896041at2759"/>
<dbReference type="FunFam" id="3.80.10.10:FF:000299">
    <property type="entry name" value="Piriformospora indica-insensitive protein 2"/>
    <property type="match status" value="1"/>
</dbReference>
<accession>A0A843UJ13</accession>
<keyword evidence="6" id="KW-0472">Membrane</keyword>
<keyword evidence="7" id="KW-0675">Receptor</keyword>
<dbReference type="EMBL" id="NMUH01000599">
    <property type="protein sequence ID" value="MQL81954.1"/>
    <property type="molecule type" value="Genomic_DNA"/>
</dbReference>
<dbReference type="GO" id="GO:0005886">
    <property type="term" value="C:plasma membrane"/>
    <property type="evidence" value="ECO:0007669"/>
    <property type="project" value="UniProtKB-SubCell"/>
</dbReference>
<dbReference type="PRINTS" id="PR00019">
    <property type="entry name" value="LEURICHRPT"/>
</dbReference>
<name>A0A843UJ13_COLES</name>
<evidence type="ECO:0000256" key="5">
    <source>
        <dbReference type="ARBA" id="ARBA00022737"/>
    </source>
</evidence>
<reference evidence="9" key="1">
    <citation type="submission" date="2017-07" db="EMBL/GenBank/DDBJ databases">
        <title>Taro Niue Genome Assembly and Annotation.</title>
        <authorList>
            <person name="Atibalentja N."/>
            <person name="Keating K."/>
            <person name="Fields C.J."/>
        </authorList>
    </citation>
    <scope>NUCLEOTIDE SEQUENCE</scope>
    <source>
        <strain evidence="9">Niue_2</strain>
        <tissue evidence="9">Leaf</tissue>
    </source>
</reference>
<evidence type="ECO:0000256" key="3">
    <source>
        <dbReference type="ARBA" id="ARBA00022614"/>
    </source>
</evidence>
<dbReference type="Gene3D" id="3.80.10.10">
    <property type="entry name" value="Ribonuclease Inhibitor"/>
    <property type="match status" value="1"/>
</dbReference>
<keyword evidence="5" id="KW-0677">Repeat</keyword>
<dbReference type="InterPro" id="IPR050647">
    <property type="entry name" value="Plant_LRR-RLKs"/>
</dbReference>
<evidence type="ECO:0000256" key="8">
    <source>
        <dbReference type="ARBA" id="ARBA00023180"/>
    </source>
</evidence>
<dbReference type="Pfam" id="PF13855">
    <property type="entry name" value="LRR_8"/>
    <property type="match status" value="1"/>
</dbReference>
<dbReference type="SUPFAM" id="SSF56112">
    <property type="entry name" value="Protein kinase-like (PK-like)"/>
    <property type="match status" value="1"/>
</dbReference>
<dbReference type="AlphaFoldDB" id="A0A843UJ13"/>
<dbReference type="InterPro" id="IPR011009">
    <property type="entry name" value="Kinase-like_dom_sf"/>
</dbReference>